<reference evidence="8" key="1">
    <citation type="journal article" date="2019" name="Int. J. Syst. Evol. Microbiol.">
        <title>The Global Catalogue of Microorganisms (GCM) 10K type strain sequencing project: providing services to taxonomists for standard genome sequencing and annotation.</title>
        <authorList>
            <consortium name="The Broad Institute Genomics Platform"/>
            <consortium name="The Broad Institute Genome Sequencing Center for Infectious Disease"/>
            <person name="Wu L."/>
            <person name="Ma J."/>
        </authorList>
    </citation>
    <scope>NUCLEOTIDE SEQUENCE [LARGE SCALE GENOMIC DNA]</scope>
    <source>
        <strain evidence="8">JCM 17441</strain>
    </source>
</reference>
<dbReference type="InterPro" id="IPR036259">
    <property type="entry name" value="MFS_trans_sf"/>
</dbReference>
<dbReference type="PANTHER" id="PTHR42910:SF1">
    <property type="entry name" value="MAJOR FACILITATOR SUPERFAMILY (MFS) PROFILE DOMAIN-CONTAINING PROTEIN"/>
    <property type="match status" value="1"/>
</dbReference>
<accession>A0ABP8D8W7</accession>
<feature type="transmembrane region" description="Helical" evidence="5">
    <location>
        <begin position="36"/>
        <end position="56"/>
    </location>
</feature>
<feature type="transmembrane region" description="Helical" evidence="5">
    <location>
        <begin position="292"/>
        <end position="310"/>
    </location>
</feature>
<organism evidence="7 8">
    <name type="scientific">Dactylosporangium darangshiense</name>
    <dbReference type="NCBI Taxonomy" id="579108"/>
    <lineage>
        <taxon>Bacteria</taxon>
        <taxon>Bacillati</taxon>
        <taxon>Actinomycetota</taxon>
        <taxon>Actinomycetes</taxon>
        <taxon>Micromonosporales</taxon>
        <taxon>Micromonosporaceae</taxon>
        <taxon>Dactylosporangium</taxon>
    </lineage>
</organism>
<feature type="transmembrane region" description="Helical" evidence="5">
    <location>
        <begin position="92"/>
        <end position="110"/>
    </location>
</feature>
<feature type="domain" description="Major facilitator superfamily (MFS) profile" evidence="6">
    <location>
        <begin position="1"/>
        <end position="380"/>
    </location>
</feature>
<dbReference type="Proteomes" id="UP001500620">
    <property type="component" value="Unassembled WGS sequence"/>
</dbReference>
<dbReference type="Gene3D" id="1.20.1250.20">
    <property type="entry name" value="MFS general substrate transporter like domains"/>
    <property type="match status" value="1"/>
</dbReference>
<feature type="transmembrane region" description="Helical" evidence="5">
    <location>
        <begin position="357"/>
        <end position="376"/>
    </location>
</feature>
<feature type="transmembrane region" description="Helical" evidence="5">
    <location>
        <begin position="155"/>
        <end position="175"/>
    </location>
</feature>
<feature type="transmembrane region" description="Helical" evidence="5">
    <location>
        <begin position="122"/>
        <end position="143"/>
    </location>
</feature>
<feature type="transmembrane region" description="Helical" evidence="5">
    <location>
        <begin position="68"/>
        <end position="86"/>
    </location>
</feature>
<protein>
    <submittedName>
        <fullName evidence="7">MFS transporter</fullName>
    </submittedName>
</protein>
<gene>
    <name evidence="7" type="ORF">GCM10022255_036340</name>
</gene>
<keyword evidence="2 5" id="KW-0812">Transmembrane</keyword>
<dbReference type="InterPro" id="IPR020846">
    <property type="entry name" value="MFS_dom"/>
</dbReference>
<evidence type="ECO:0000256" key="2">
    <source>
        <dbReference type="ARBA" id="ARBA00022692"/>
    </source>
</evidence>
<sequence>MRTLLMAVACGVGVANAYFPQAISPLLARDLHLSEGAAATAVTAVQLGYAAGIFFLVPLGDRLPRRPLVAGLFGAVAVALLLAGTARSLAPLLVFGALTGAVTVVPQLLIPMAADLAEPARAGRAVAALQGGLLAGVLLARAFGGVLGQALGWRAPYIAAAGLAAVLAVALLVALPRMRPNADESYPRLLGSGLRLLRTVPQLRRSAAYQALAFGAFTAAWTSIALLLTGPRFGLGTGAVGVVALVGAGSVVAVPAAGRLVDRRGPDRLSALCFAGLGAAAVVLLAGELANAKLALAGLVAGMLLLDVTVQSSQVANQARIFAAAPGARSRINGVYMTAVFLGGSAGSWLGARAYLALGWTAVCGLVALAAGLAALRHATAAVDARQQVADRV</sequence>
<evidence type="ECO:0000256" key="1">
    <source>
        <dbReference type="ARBA" id="ARBA00004651"/>
    </source>
</evidence>
<feature type="transmembrane region" description="Helical" evidence="5">
    <location>
        <begin position="331"/>
        <end position="351"/>
    </location>
</feature>
<evidence type="ECO:0000313" key="7">
    <source>
        <dbReference type="EMBL" id="GAA4249961.1"/>
    </source>
</evidence>
<evidence type="ECO:0000256" key="4">
    <source>
        <dbReference type="ARBA" id="ARBA00023136"/>
    </source>
</evidence>
<dbReference type="RefSeq" id="WP_345128119.1">
    <property type="nucleotide sequence ID" value="NZ_BAABAT010000008.1"/>
</dbReference>
<name>A0ABP8D8W7_9ACTN</name>
<dbReference type="Pfam" id="PF07690">
    <property type="entry name" value="MFS_1"/>
    <property type="match status" value="1"/>
</dbReference>
<feature type="transmembrane region" description="Helical" evidence="5">
    <location>
        <begin position="269"/>
        <end position="286"/>
    </location>
</feature>
<dbReference type="PROSITE" id="PS50850">
    <property type="entry name" value="MFS"/>
    <property type="match status" value="1"/>
</dbReference>
<evidence type="ECO:0000313" key="8">
    <source>
        <dbReference type="Proteomes" id="UP001500620"/>
    </source>
</evidence>
<dbReference type="CDD" id="cd17324">
    <property type="entry name" value="MFS_NepI_like"/>
    <property type="match status" value="1"/>
</dbReference>
<comment type="caution">
    <text evidence="7">The sequence shown here is derived from an EMBL/GenBank/DDBJ whole genome shotgun (WGS) entry which is preliminary data.</text>
</comment>
<keyword evidence="3 5" id="KW-1133">Transmembrane helix</keyword>
<proteinExistence type="predicted"/>
<feature type="transmembrane region" description="Helical" evidence="5">
    <location>
        <begin position="207"/>
        <end position="228"/>
    </location>
</feature>
<dbReference type="PANTHER" id="PTHR42910">
    <property type="entry name" value="TRANSPORTER SCO4007-RELATED"/>
    <property type="match status" value="1"/>
</dbReference>
<dbReference type="InterPro" id="IPR011701">
    <property type="entry name" value="MFS"/>
</dbReference>
<dbReference type="EMBL" id="BAABAT010000008">
    <property type="protein sequence ID" value="GAA4249961.1"/>
    <property type="molecule type" value="Genomic_DNA"/>
</dbReference>
<dbReference type="SUPFAM" id="SSF103473">
    <property type="entry name" value="MFS general substrate transporter"/>
    <property type="match status" value="1"/>
</dbReference>
<evidence type="ECO:0000256" key="3">
    <source>
        <dbReference type="ARBA" id="ARBA00022989"/>
    </source>
</evidence>
<feature type="transmembrane region" description="Helical" evidence="5">
    <location>
        <begin position="234"/>
        <end position="257"/>
    </location>
</feature>
<evidence type="ECO:0000259" key="6">
    <source>
        <dbReference type="PROSITE" id="PS50850"/>
    </source>
</evidence>
<evidence type="ECO:0000256" key="5">
    <source>
        <dbReference type="SAM" id="Phobius"/>
    </source>
</evidence>
<keyword evidence="4 5" id="KW-0472">Membrane</keyword>
<comment type="subcellular location">
    <subcellularLocation>
        <location evidence="1">Cell membrane</location>
        <topology evidence="1">Multi-pass membrane protein</topology>
    </subcellularLocation>
</comment>
<keyword evidence="8" id="KW-1185">Reference proteome</keyword>